<dbReference type="STRING" id="741276.A0A2S5BJC4"/>
<feature type="compositionally biased region" description="Low complexity" evidence="2">
    <location>
        <begin position="713"/>
        <end position="733"/>
    </location>
</feature>
<evidence type="ECO:0000256" key="2">
    <source>
        <dbReference type="SAM" id="MobiDB-lite"/>
    </source>
</evidence>
<keyword evidence="5" id="KW-1185">Reference proteome</keyword>
<feature type="region of interest" description="Disordered" evidence="2">
    <location>
        <begin position="477"/>
        <end position="588"/>
    </location>
</feature>
<dbReference type="InterPro" id="IPR011989">
    <property type="entry name" value="ARM-like"/>
</dbReference>
<dbReference type="SUPFAM" id="SSF48371">
    <property type="entry name" value="ARM repeat"/>
    <property type="match status" value="1"/>
</dbReference>
<reference evidence="4 5" key="1">
    <citation type="journal article" date="2018" name="Front. Microbiol.">
        <title>Prospects for Fungal Bioremediation of Acidic Radioactive Waste Sites: Characterization and Genome Sequence of Rhodotorula taiwanensis MD1149.</title>
        <authorList>
            <person name="Tkavc R."/>
            <person name="Matrosova V.Y."/>
            <person name="Grichenko O.E."/>
            <person name="Gostincar C."/>
            <person name="Volpe R.P."/>
            <person name="Klimenkova P."/>
            <person name="Gaidamakova E.K."/>
            <person name="Zhou C.E."/>
            <person name="Stewart B.J."/>
            <person name="Lyman M.G."/>
            <person name="Malfatti S.A."/>
            <person name="Rubinfeld B."/>
            <person name="Courtot M."/>
            <person name="Singh J."/>
            <person name="Dalgard C.L."/>
            <person name="Hamilton T."/>
            <person name="Frey K.G."/>
            <person name="Gunde-Cimerman N."/>
            <person name="Dugan L."/>
            <person name="Daly M.J."/>
        </authorList>
    </citation>
    <scope>NUCLEOTIDE SEQUENCE [LARGE SCALE GENOMIC DNA]</scope>
    <source>
        <strain evidence="4 5">MD1149</strain>
    </source>
</reference>
<evidence type="ECO:0000256" key="1">
    <source>
        <dbReference type="ARBA" id="ARBA00049983"/>
    </source>
</evidence>
<dbReference type="PANTHER" id="PTHR13347">
    <property type="entry name" value="HEAT REPEAT-CONTAINING PROTEIN 3"/>
    <property type="match status" value="1"/>
</dbReference>
<accession>A0A2S5BJC4</accession>
<dbReference type="GO" id="GO:0006606">
    <property type="term" value="P:protein import into nucleus"/>
    <property type="evidence" value="ECO:0007669"/>
    <property type="project" value="TreeGrafter"/>
</dbReference>
<feature type="region of interest" description="Disordered" evidence="2">
    <location>
        <begin position="713"/>
        <end position="750"/>
    </location>
</feature>
<dbReference type="Pfam" id="PF25567">
    <property type="entry name" value="TPR_SYO1"/>
    <property type="match status" value="1"/>
</dbReference>
<dbReference type="EMBL" id="PJQD01000001">
    <property type="protein sequence ID" value="POY76865.1"/>
    <property type="molecule type" value="Genomic_DNA"/>
</dbReference>
<evidence type="ECO:0000313" key="4">
    <source>
        <dbReference type="EMBL" id="POY76865.1"/>
    </source>
</evidence>
<feature type="compositionally biased region" description="Acidic residues" evidence="2">
    <location>
        <begin position="477"/>
        <end position="496"/>
    </location>
</feature>
<feature type="compositionally biased region" description="Acidic residues" evidence="2">
    <location>
        <begin position="504"/>
        <end position="518"/>
    </location>
</feature>
<dbReference type="Gene3D" id="1.25.10.10">
    <property type="entry name" value="Leucine-rich Repeat Variant"/>
    <property type="match status" value="2"/>
</dbReference>
<dbReference type="OrthoDB" id="288703at2759"/>
<dbReference type="InterPro" id="IPR057990">
    <property type="entry name" value="TPR_SYO1"/>
</dbReference>
<dbReference type="AlphaFoldDB" id="A0A2S5BJC4"/>
<name>A0A2S5BJC4_9BASI</name>
<dbReference type="Proteomes" id="UP000237144">
    <property type="component" value="Unassembled WGS sequence"/>
</dbReference>
<feature type="domain" description="SYO1-like TPR repeats" evidence="3">
    <location>
        <begin position="808"/>
        <end position="939"/>
    </location>
</feature>
<dbReference type="PANTHER" id="PTHR13347:SF1">
    <property type="entry name" value="HEAT REPEAT-CONTAINING PROTEIN 3"/>
    <property type="match status" value="1"/>
</dbReference>
<evidence type="ECO:0000313" key="5">
    <source>
        <dbReference type="Proteomes" id="UP000237144"/>
    </source>
</evidence>
<feature type="compositionally biased region" description="Acidic residues" evidence="2">
    <location>
        <begin position="569"/>
        <end position="580"/>
    </location>
</feature>
<gene>
    <name evidence="4" type="ORF">BMF94_0117</name>
</gene>
<proteinExistence type="inferred from homology"/>
<protein>
    <recommendedName>
        <fullName evidence="3">SYO1-like TPR repeats domain-containing protein</fullName>
    </recommendedName>
</protein>
<sequence length="946" mass="100114">MGKVRHRKRTREARVAATAQPLTGSTPAADSKHHDGTDLPPQGMKKGARRDADMQQLLDQLKSQDGRERTMASATLAGLVLSLPPLQLRLLLSKNLIGQLIERVAALPTTDAAAATPPPSHDLATAIESLGALRNLAVSAPAHLLSEMHNKRILTPLTAVHLPLLNRFLPVQLGPAPAQVKPSMPATPAARRAAEDLNEAHDTLRRSFWDWAENTLTLLWCLAESNTKILASLNQHATAIVGLCVAFLHGAIDLELEDGQAASGDKGKGKQANGAAPTKRSRVPLYVAVAAAQTLHAFVSSNPPAHSQLLSPPGSYTFSPALSVLLSILSSPTAPPSSSASSSSASSAAAETAEEWAQLRVLAFGVLLEIAKGRSKRRDVETVREQLRTDEAQEVLLELVKRAELSKAVEEGKAVAGQIDTTALPSRSTDASSPKARLASLERQAQTLQLALEILSEWLASGVPDSALLANAGEIEGAENDGLGDDEGVDREEEEWGGASGMMDVEDDEMLASDDDEREKDGVEAAGVKQEADGIIRRRRGDTPEPVVRGGDSDDDDAMLDDLAATADSDADDDDDEDLTGEPMNGAESGSVLLATSLPLQLLALSRPITALSFLPATAFTDSDTTKSNGLIGTSAVDASTAAFPAALSTLSEAITTIHVRALEALNNLYVTLSRGKKARRDSKELQEVFETALGLVQGALDAASKYVPPATAESATTGAGKKGKSGAVAAAAGGSGTQKQQEEEADEVQERRREVVMAGMGVVWGCTILGIDPERSGKLVVGPDTTPFLIQHVYPSPFAAAQTPAGEAIRVRAIGALGWVGRRQGVSKDENAQIGRFLLSLLPASRVAVVTNSAPSTVAATPDILLEAIDSFIDLYADEERDYDVPVFRQGGMLQELDKSVQGVRAAIKKIDKSKFPELRARADGNLNNLVAFVQYRKDILKVKR</sequence>
<feature type="compositionally biased region" description="Basic residues" evidence="2">
    <location>
        <begin position="1"/>
        <end position="11"/>
    </location>
</feature>
<dbReference type="GO" id="GO:0042273">
    <property type="term" value="P:ribosomal large subunit biogenesis"/>
    <property type="evidence" value="ECO:0007669"/>
    <property type="project" value="TreeGrafter"/>
</dbReference>
<dbReference type="GO" id="GO:0051082">
    <property type="term" value="F:unfolded protein binding"/>
    <property type="evidence" value="ECO:0007669"/>
    <property type="project" value="TreeGrafter"/>
</dbReference>
<organism evidence="4 5">
    <name type="scientific">Rhodotorula taiwanensis</name>
    <dbReference type="NCBI Taxonomy" id="741276"/>
    <lineage>
        <taxon>Eukaryota</taxon>
        <taxon>Fungi</taxon>
        <taxon>Dikarya</taxon>
        <taxon>Basidiomycota</taxon>
        <taxon>Pucciniomycotina</taxon>
        <taxon>Microbotryomycetes</taxon>
        <taxon>Sporidiobolales</taxon>
        <taxon>Sporidiobolaceae</taxon>
        <taxon>Rhodotorula</taxon>
    </lineage>
</organism>
<comment type="caution">
    <text evidence="4">The sequence shown here is derived from an EMBL/GenBank/DDBJ whole genome shotgun (WGS) entry which is preliminary data.</text>
</comment>
<dbReference type="InterPro" id="IPR052616">
    <property type="entry name" value="SYO1-like"/>
</dbReference>
<feature type="region of interest" description="Disordered" evidence="2">
    <location>
        <begin position="1"/>
        <end position="51"/>
    </location>
</feature>
<dbReference type="InterPro" id="IPR016024">
    <property type="entry name" value="ARM-type_fold"/>
</dbReference>
<evidence type="ECO:0000259" key="3">
    <source>
        <dbReference type="Pfam" id="PF25567"/>
    </source>
</evidence>
<comment type="similarity">
    <text evidence="1">Belongs to the nuclear import and ribosome assembly adapter family.</text>
</comment>